<sequence length="432" mass="47726">MTDPLGPSQPLKILTLDGGGLQAISTLLILNKLLEKIAQESGVPACRKPRPCDVFDTIAGIGAGGWLAILLGRFRMDITTCLSEWYEIMQCIAPKSKTEELRLRLLRHCYFDTERLVERVDSLTRTHGTGDRLFHPYTSGARTRHVFVAALTSDAKGYSLFRSYEIPDSAKLPEKLLEGPKDPSNFEIRRAFGVTGAARYFSNPWEEEMASSGKTSFNDTKFPKPHNITRLALDEMWGIYGSDVPLSVVVNIGPGLPTDSDVKQIARRFPWGLKPYPPLEATPTREARSLIVPNSPTDSVEQDIKRTQDGSHDHLPEQPQLNKHSPEGSRNRSAAPTKPFASVKDRGIDAELKRLEDDIEIDIKNNLSNICPGTSNLYYRLAPAQAPQGTPQNDFSTSGVALNATMAYLSEPPVDATMNEIVKRILGLVSDS</sequence>
<dbReference type="PANTHER" id="PTHR24185:SF1">
    <property type="entry name" value="CALCIUM-INDEPENDENT PHOSPHOLIPASE A2-GAMMA"/>
    <property type="match status" value="1"/>
</dbReference>
<protein>
    <recommendedName>
        <fullName evidence="6">PNPLA domain-containing protein</fullName>
    </recommendedName>
</protein>
<dbReference type="EMBL" id="CAJPDT010000087">
    <property type="protein sequence ID" value="CAF9935888.1"/>
    <property type="molecule type" value="Genomic_DNA"/>
</dbReference>
<dbReference type="Gene3D" id="3.40.1090.10">
    <property type="entry name" value="Cytosolic phospholipase A2 catalytic domain"/>
    <property type="match status" value="1"/>
</dbReference>
<dbReference type="GO" id="GO:0046486">
    <property type="term" value="P:glycerolipid metabolic process"/>
    <property type="evidence" value="ECO:0007669"/>
    <property type="project" value="UniProtKB-ARBA"/>
</dbReference>
<accession>A0A8H3IWQ9</accession>
<evidence type="ECO:0000259" key="6">
    <source>
        <dbReference type="PROSITE" id="PS51635"/>
    </source>
</evidence>
<proteinExistence type="predicted"/>
<dbReference type="InterPro" id="IPR002641">
    <property type="entry name" value="PNPLA_dom"/>
</dbReference>
<dbReference type="Pfam" id="PF01734">
    <property type="entry name" value="Patatin"/>
    <property type="match status" value="1"/>
</dbReference>
<keyword evidence="1" id="KW-0378">Hydrolase</keyword>
<dbReference type="InterPro" id="IPR016035">
    <property type="entry name" value="Acyl_Trfase/lysoPLipase"/>
</dbReference>
<organism evidence="7 8">
    <name type="scientific">Imshaugia aleurites</name>
    <dbReference type="NCBI Taxonomy" id="172621"/>
    <lineage>
        <taxon>Eukaryota</taxon>
        <taxon>Fungi</taxon>
        <taxon>Dikarya</taxon>
        <taxon>Ascomycota</taxon>
        <taxon>Pezizomycotina</taxon>
        <taxon>Lecanoromycetes</taxon>
        <taxon>OSLEUM clade</taxon>
        <taxon>Lecanoromycetidae</taxon>
        <taxon>Lecanorales</taxon>
        <taxon>Lecanorineae</taxon>
        <taxon>Parmeliaceae</taxon>
        <taxon>Imshaugia</taxon>
    </lineage>
</organism>
<dbReference type="Proteomes" id="UP000664534">
    <property type="component" value="Unassembled WGS sequence"/>
</dbReference>
<dbReference type="AlphaFoldDB" id="A0A8H3IWQ9"/>
<reference evidence="7" key="1">
    <citation type="submission" date="2021-03" db="EMBL/GenBank/DDBJ databases">
        <authorList>
            <person name="Tagirdzhanova G."/>
        </authorList>
    </citation>
    <scope>NUCLEOTIDE SEQUENCE</scope>
</reference>
<keyword evidence="8" id="KW-1185">Reference proteome</keyword>
<feature type="compositionally biased region" description="Basic and acidic residues" evidence="5">
    <location>
        <begin position="302"/>
        <end position="316"/>
    </location>
</feature>
<gene>
    <name evidence="7" type="ORF">IMSHALPRED_010378</name>
</gene>
<dbReference type="PROSITE" id="PS51635">
    <property type="entry name" value="PNPLA"/>
    <property type="match status" value="1"/>
</dbReference>
<evidence type="ECO:0000256" key="5">
    <source>
        <dbReference type="SAM" id="MobiDB-lite"/>
    </source>
</evidence>
<evidence type="ECO:0000256" key="3">
    <source>
        <dbReference type="ARBA" id="ARBA00023098"/>
    </source>
</evidence>
<keyword evidence="2" id="KW-0442">Lipid degradation</keyword>
<dbReference type="SUPFAM" id="SSF52151">
    <property type="entry name" value="FabD/lysophospholipase-like"/>
    <property type="match status" value="1"/>
</dbReference>
<evidence type="ECO:0000256" key="2">
    <source>
        <dbReference type="ARBA" id="ARBA00022963"/>
    </source>
</evidence>
<comment type="caution">
    <text evidence="4">Lacks conserved residue(s) required for the propagation of feature annotation.</text>
</comment>
<dbReference type="GO" id="GO:0016020">
    <property type="term" value="C:membrane"/>
    <property type="evidence" value="ECO:0007669"/>
    <property type="project" value="TreeGrafter"/>
</dbReference>
<dbReference type="GO" id="GO:0047499">
    <property type="term" value="F:calcium-independent phospholipase A2 activity"/>
    <property type="evidence" value="ECO:0007669"/>
    <property type="project" value="TreeGrafter"/>
</dbReference>
<evidence type="ECO:0000313" key="8">
    <source>
        <dbReference type="Proteomes" id="UP000664534"/>
    </source>
</evidence>
<evidence type="ECO:0000256" key="4">
    <source>
        <dbReference type="PROSITE-ProRule" id="PRU01161"/>
    </source>
</evidence>
<keyword evidence="3" id="KW-0443">Lipid metabolism</keyword>
<dbReference type="PANTHER" id="PTHR24185">
    <property type="entry name" value="CALCIUM-INDEPENDENT PHOSPHOLIPASE A2-GAMMA"/>
    <property type="match status" value="1"/>
</dbReference>
<feature type="region of interest" description="Disordered" evidence="5">
    <location>
        <begin position="273"/>
        <end position="341"/>
    </location>
</feature>
<dbReference type="GO" id="GO:0016042">
    <property type="term" value="P:lipid catabolic process"/>
    <property type="evidence" value="ECO:0007669"/>
    <property type="project" value="UniProtKB-KW"/>
</dbReference>
<dbReference type="OrthoDB" id="1658288at2759"/>
<comment type="caution">
    <text evidence="7">The sequence shown here is derived from an EMBL/GenBank/DDBJ whole genome shotgun (WGS) entry which is preliminary data.</text>
</comment>
<evidence type="ECO:0000256" key="1">
    <source>
        <dbReference type="ARBA" id="ARBA00022801"/>
    </source>
</evidence>
<dbReference type="GO" id="GO:0019369">
    <property type="term" value="P:arachidonate metabolic process"/>
    <property type="evidence" value="ECO:0007669"/>
    <property type="project" value="TreeGrafter"/>
</dbReference>
<feature type="domain" description="PNPLA" evidence="6">
    <location>
        <begin position="14"/>
        <end position="237"/>
    </location>
</feature>
<evidence type="ECO:0000313" key="7">
    <source>
        <dbReference type="EMBL" id="CAF9935888.1"/>
    </source>
</evidence>
<name>A0A8H3IWQ9_9LECA</name>